<evidence type="ECO:0000313" key="3">
    <source>
        <dbReference type="EMBL" id="KAG0019897.1"/>
    </source>
</evidence>
<name>A0A9P6T2C4_9FUNG</name>
<gene>
    <name evidence="3" type="ORF">BGZ80_005115</name>
</gene>
<reference evidence="3" key="1">
    <citation type="journal article" date="2020" name="Fungal Divers.">
        <title>Resolving the Mortierellaceae phylogeny through synthesis of multi-gene phylogenetics and phylogenomics.</title>
        <authorList>
            <person name="Vandepol N."/>
            <person name="Liber J."/>
            <person name="Desiro A."/>
            <person name="Na H."/>
            <person name="Kennedy M."/>
            <person name="Barry K."/>
            <person name="Grigoriev I.V."/>
            <person name="Miller A.N."/>
            <person name="O'Donnell K."/>
            <person name="Stajich J.E."/>
            <person name="Bonito G."/>
        </authorList>
    </citation>
    <scope>NUCLEOTIDE SEQUENCE</scope>
    <source>
        <strain evidence="3">NRRL 2769</strain>
    </source>
</reference>
<proteinExistence type="predicted"/>
<evidence type="ECO:0000259" key="2">
    <source>
        <dbReference type="PROSITE" id="PS50142"/>
    </source>
</evidence>
<evidence type="ECO:0000256" key="1">
    <source>
        <dbReference type="ARBA" id="ARBA00022801"/>
    </source>
</evidence>
<dbReference type="Proteomes" id="UP000703661">
    <property type="component" value="Unassembled WGS sequence"/>
</dbReference>
<dbReference type="PROSITE" id="PS50142">
    <property type="entry name" value="RNASE_3_2"/>
    <property type="match status" value="1"/>
</dbReference>
<dbReference type="SUPFAM" id="SSF69065">
    <property type="entry name" value="RNase III domain-like"/>
    <property type="match status" value="1"/>
</dbReference>
<dbReference type="GO" id="GO:0004525">
    <property type="term" value="F:ribonuclease III activity"/>
    <property type="evidence" value="ECO:0007669"/>
    <property type="project" value="InterPro"/>
</dbReference>
<keyword evidence="1" id="KW-0378">Hydrolase</keyword>
<dbReference type="GO" id="GO:0006396">
    <property type="term" value="P:RNA processing"/>
    <property type="evidence" value="ECO:0007669"/>
    <property type="project" value="InterPro"/>
</dbReference>
<dbReference type="PANTHER" id="PTHR14950">
    <property type="entry name" value="DICER-RELATED"/>
    <property type="match status" value="1"/>
</dbReference>
<comment type="caution">
    <text evidence="3">The sequence shown here is derived from an EMBL/GenBank/DDBJ whole genome shotgun (WGS) entry which is preliminary data.</text>
</comment>
<dbReference type="PANTHER" id="PTHR14950:SF37">
    <property type="entry name" value="ENDORIBONUCLEASE DICER"/>
    <property type="match status" value="1"/>
</dbReference>
<dbReference type="PROSITE" id="PS00517">
    <property type="entry name" value="RNASE_3_1"/>
    <property type="match status" value="1"/>
</dbReference>
<protein>
    <recommendedName>
        <fullName evidence="2">RNase III domain-containing protein</fullName>
    </recommendedName>
</protein>
<sequence>MKRPASQYIEPSNARRPRLLRVQDSNPIEDAFHEEEQVWVEKQNALLALDAGPPDLYACFLSAISLVRRNFSETDHVETKTGLKFRATLDLDEGKLTKRRIDKLYIGHIYSCAGDLAVGTFLSKGSRSACCVMRFVKKTVACAYYRGGLRLALAVTSGIIGPMVGIAAWGDFALKYHQPPIPRTYMRFSNLELSKIEGTLGYNFGEKAVLVESLVHGSFPGELNVNFNYERLEFLGDAVLEFLAALYFLERNQQISDQKLSKVTSHSTSNAALGALCIELKYHSHLRHRKLEQHIAQGIQAFSSKKPWPCYWVRLSIPKVCFADIIESAFGAVFLNSGFDLEAPRDVFDKIVRPFYNKNFIRV</sequence>
<dbReference type="InterPro" id="IPR000999">
    <property type="entry name" value="RNase_III_dom"/>
</dbReference>
<dbReference type="Pfam" id="PF00636">
    <property type="entry name" value="Ribonuclease_3"/>
    <property type="match status" value="1"/>
</dbReference>
<dbReference type="CDD" id="cd00593">
    <property type="entry name" value="RIBOc"/>
    <property type="match status" value="1"/>
</dbReference>
<keyword evidence="4" id="KW-1185">Reference proteome</keyword>
<accession>A0A9P6T2C4</accession>
<dbReference type="SMART" id="SM00535">
    <property type="entry name" value="RIBOc"/>
    <property type="match status" value="1"/>
</dbReference>
<dbReference type="Gene3D" id="1.10.1520.10">
    <property type="entry name" value="Ribonuclease III domain"/>
    <property type="match status" value="1"/>
</dbReference>
<dbReference type="AlphaFoldDB" id="A0A9P6T2C4"/>
<dbReference type="EMBL" id="JAAAID010000254">
    <property type="protein sequence ID" value="KAG0019897.1"/>
    <property type="molecule type" value="Genomic_DNA"/>
</dbReference>
<dbReference type="InterPro" id="IPR036389">
    <property type="entry name" value="RNase_III_sf"/>
</dbReference>
<evidence type="ECO:0000313" key="4">
    <source>
        <dbReference type="Proteomes" id="UP000703661"/>
    </source>
</evidence>
<organism evidence="3 4">
    <name type="scientific">Entomortierella chlamydospora</name>
    <dbReference type="NCBI Taxonomy" id="101097"/>
    <lineage>
        <taxon>Eukaryota</taxon>
        <taxon>Fungi</taxon>
        <taxon>Fungi incertae sedis</taxon>
        <taxon>Mucoromycota</taxon>
        <taxon>Mortierellomycotina</taxon>
        <taxon>Mortierellomycetes</taxon>
        <taxon>Mortierellales</taxon>
        <taxon>Mortierellaceae</taxon>
        <taxon>Entomortierella</taxon>
    </lineage>
</organism>
<feature type="domain" description="RNase III" evidence="2">
    <location>
        <begin position="193"/>
        <end position="338"/>
    </location>
</feature>